<evidence type="ECO:0000259" key="2">
    <source>
        <dbReference type="Pfam" id="PF13271"/>
    </source>
</evidence>
<dbReference type="Pfam" id="PF13271">
    <property type="entry name" value="DUF4062"/>
    <property type="match status" value="1"/>
</dbReference>
<dbReference type="Proteomes" id="UP001596507">
    <property type="component" value="Unassembled WGS sequence"/>
</dbReference>
<sequence length="778" mass="86002">MPEKAELRVFIASPAGLSDERDAIEQTAASLNAILSDLLDVTIRVYRWEQLTSRAGRPQALINPWVDQCDLFIGILHRRWGSPAGGEYETGFHEEIGLALKRRASSGAPDISLYFKAVDEGSLSDPGPDLARVIAFKRELREQHKILYQEFATVEELRLLIALRLTEVMHERGRVGATGRGYAPSRSAAEVESEVASEPGEDDSSSDELVRTLESFAALAVGKPRDGHADADRLLLFAIAASRDKELIPIHLANRVANRANVSGLRQVEANAWMRSLLNDMGRSLSASERVFPLGVFRDREGLEKEFMESVPRLLDDSLDHVVIGTARMLLALGLRTPALFGRSRDARENADRRWTRLLKAEPALSVRLWCQFARDSDRATLRRLVAGDSIKTAATASALLRATSPQTSLDELVDVDPTLIADESMRSYLSKPPASMASSARLGALVLSSGTPDIARTAALDELHRRREFSDDVVDHLLSPDSPFTFGSAAFDAEMRIVEALETPQVVASLERLLATADSRTALSRVRRWRLALTAIPPAAADLAVAVGRKFGGIEPELRFALNGKDSAQKADAIAVLERRTSPLSEFLGRHDYSAYPDLVKYYSDSVTYTAVQYLATLGGTRVGRRETGALVQIIAGNEIVSDDARDLLATIGSSRQIDVVVKTRRRRYEEIGDHLRSKLTLAQLSEWLESDDASRVYAALRELSRRNHEAPRRLTRSLMRHSDADVRVAAVSHLLRGADHGSIEEERAKYVKDGETYFYNVSCEFDRALANLPAYE</sequence>
<gene>
    <name evidence="3" type="ORF">ACFQRL_14195</name>
</gene>
<name>A0ABW2HHX4_9MICO</name>
<proteinExistence type="predicted"/>
<organism evidence="3 4">
    <name type="scientific">Microbacterium fluvii</name>
    <dbReference type="NCBI Taxonomy" id="415215"/>
    <lineage>
        <taxon>Bacteria</taxon>
        <taxon>Bacillati</taxon>
        <taxon>Actinomycetota</taxon>
        <taxon>Actinomycetes</taxon>
        <taxon>Micrococcales</taxon>
        <taxon>Microbacteriaceae</taxon>
        <taxon>Microbacterium</taxon>
    </lineage>
</organism>
<reference evidence="4" key="1">
    <citation type="journal article" date="2019" name="Int. J. Syst. Evol. Microbiol.">
        <title>The Global Catalogue of Microorganisms (GCM) 10K type strain sequencing project: providing services to taxonomists for standard genome sequencing and annotation.</title>
        <authorList>
            <consortium name="The Broad Institute Genomics Platform"/>
            <consortium name="The Broad Institute Genome Sequencing Center for Infectious Disease"/>
            <person name="Wu L."/>
            <person name="Ma J."/>
        </authorList>
    </citation>
    <scope>NUCLEOTIDE SEQUENCE [LARGE SCALE GENOMIC DNA]</scope>
    <source>
        <strain evidence="4">CGMCC 1.15772</strain>
    </source>
</reference>
<evidence type="ECO:0000313" key="3">
    <source>
        <dbReference type="EMBL" id="MFC7270110.1"/>
    </source>
</evidence>
<protein>
    <submittedName>
        <fullName evidence="3">DUF4062 domain-containing protein</fullName>
    </submittedName>
</protein>
<dbReference type="InterPro" id="IPR025139">
    <property type="entry name" value="DUF4062"/>
</dbReference>
<keyword evidence="4" id="KW-1185">Reference proteome</keyword>
<accession>A0ABW2HHX4</accession>
<feature type="domain" description="DUF4062" evidence="2">
    <location>
        <begin position="8"/>
        <end position="87"/>
    </location>
</feature>
<dbReference type="RefSeq" id="WP_262875037.1">
    <property type="nucleotide sequence ID" value="NZ_BAABKW010000016.1"/>
</dbReference>
<dbReference type="EMBL" id="JBHTBE010000004">
    <property type="protein sequence ID" value="MFC7270110.1"/>
    <property type="molecule type" value="Genomic_DNA"/>
</dbReference>
<feature type="compositionally biased region" description="Acidic residues" evidence="1">
    <location>
        <begin position="191"/>
        <end position="206"/>
    </location>
</feature>
<feature type="region of interest" description="Disordered" evidence="1">
    <location>
        <begin position="176"/>
        <end position="207"/>
    </location>
</feature>
<evidence type="ECO:0000256" key="1">
    <source>
        <dbReference type="SAM" id="MobiDB-lite"/>
    </source>
</evidence>
<evidence type="ECO:0000313" key="4">
    <source>
        <dbReference type="Proteomes" id="UP001596507"/>
    </source>
</evidence>
<comment type="caution">
    <text evidence="3">The sequence shown here is derived from an EMBL/GenBank/DDBJ whole genome shotgun (WGS) entry which is preliminary data.</text>
</comment>